<dbReference type="SUPFAM" id="SSF142338">
    <property type="entry name" value="CofD-like"/>
    <property type="match status" value="1"/>
</dbReference>
<protein>
    <recommendedName>
        <fullName evidence="2">Putative gluconeogenesis factor</fullName>
    </recommendedName>
</protein>
<dbReference type="KEGG" id="hprf:HLPR_20820"/>
<dbReference type="InterPro" id="IPR010119">
    <property type="entry name" value="Gluconeogen_factor"/>
</dbReference>
<gene>
    <name evidence="3" type="ORF">HLPR_20820</name>
</gene>
<dbReference type="EMBL" id="AP028654">
    <property type="protein sequence ID" value="BEP29751.1"/>
    <property type="molecule type" value="Genomic_DNA"/>
</dbReference>
<proteinExistence type="inferred from homology"/>
<dbReference type="PANTHER" id="PTHR30135">
    <property type="entry name" value="UNCHARACTERIZED PROTEIN YVCK-RELATED"/>
    <property type="match status" value="1"/>
</dbReference>
<evidence type="ECO:0000256" key="1">
    <source>
        <dbReference type="ARBA" id="ARBA00022490"/>
    </source>
</evidence>
<comment type="subcellular location">
    <subcellularLocation>
        <location evidence="2">Cytoplasm</location>
    </subcellularLocation>
</comment>
<dbReference type="RefSeq" id="WP_338535368.1">
    <property type="nucleotide sequence ID" value="NZ_AP028654.1"/>
</dbReference>
<dbReference type="Pfam" id="PF01933">
    <property type="entry name" value="CofD"/>
    <property type="match status" value="1"/>
</dbReference>
<dbReference type="AlphaFoldDB" id="A0AAU9EQV3"/>
<dbReference type="Gene3D" id="3.40.50.10680">
    <property type="entry name" value="CofD-like domains"/>
    <property type="match status" value="1"/>
</dbReference>
<evidence type="ECO:0000256" key="2">
    <source>
        <dbReference type="HAMAP-Rule" id="MF_00973"/>
    </source>
</evidence>
<dbReference type="GO" id="GO:0043743">
    <property type="term" value="F:LPPG:FO 2-phospho-L-lactate transferase activity"/>
    <property type="evidence" value="ECO:0007669"/>
    <property type="project" value="InterPro"/>
</dbReference>
<keyword evidence="4" id="KW-1185">Reference proteome</keyword>
<dbReference type="PANTHER" id="PTHR30135:SF3">
    <property type="entry name" value="GLUCONEOGENESIS FACTOR-RELATED"/>
    <property type="match status" value="1"/>
</dbReference>
<evidence type="ECO:0000313" key="4">
    <source>
        <dbReference type="Proteomes" id="UP001321786"/>
    </source>
</evidence>
<dbReference type="InterPro" id="IPR002882">
    <property type="entry name" value="CofD"/>
</dbReference>
<dbReference type="CDD" id="cd07187">
    <property type="entry name" value="YvcK_like"/>
    <property type="match status" value="1"/>
</dbReference>
<name>A0AAU9EQV3_9FIRM</name>
<accession>A0AAU9EQV3</accession>
<sequence length="332" mass="36587">MENLKIVAIGGGTGISILLRGLKEITENITAIVSVADDGGGSGVLREDLGMLPPGDIRSNILALANTEPIMEELLKYRFDSGKLQGQNFGNLLIAALLGISGNFEEAIKNASEIFAITGKVIPVTTEEMHLCCELENGRKIIGESAIPREVLKQGSSIKKVYLSDNTIKPLKSAIDEIMKADIVFLGPGSLYTSLLANILIEEIDLALSKTKAKKIFIANLMTQPGETDSFGVKEHISAFYKHSKYKYIDYIFVNNGNISDQVIKKYKEEGSLPVKVGKKDIDYLKKFEIELLEGDVVEEKKGYLRHDSKKMSKLICDYLVNVVETKIEILK</sequence>
<dbReference type="InterPro" id="IPR038136">
    <property type="entry name" value="CofD-like_dom_sf"/>
</dbReference>
<dbReference type="HAMAP" id="MF_00973">
    <property type="entry name" value="Gluconeogen_factor"/>
    <property type="match status" value="1"/>
</dbReference>
<dbReference type="GO" id="GO:0008360">
    <property type="term" value="P:regulation of cell shape"/>
    <property type="evidence" value="ECO:0007669"/>
    <property type="project" value="UniProtKB-UniRule"/>
</dbReference>
<evidence type="ECO:0000313" key="3">
    <source>
        <dbReference type="EMBL" id="BEP29751.1"/>
    </source>
</evidence>
<organism evidence="3 4">
    <name type="scientific">Helicovermis profundi</name>
    <dbReference type="NCBI Taxonomy" id="3065157"/>
    <lineage>
        <taxon>Bacteria</taxon>
        <taxon>Bacillati</taxon>
        <taxon>Bacillota</taxon>
        <taxon>Clostridia</taxon>
        <taxon>Helicovermis</taxon>
    </lineage>
</organism>
<dbReference type="NCBIfam" id="TIGR01826">
    <property type="entry name" value="CofD_related"/>
    <property type="match status" value="1"/>
</dbReference>
<reference evidence="3 4" key="1">
    <citation type="submission" date="2023-08" db="EMBL/GenBank/DDBJ databases">
        <title>Helicovermis profunda gen. nov., sp. nov., a novel mesophilic, fermentative bacterium within the Bacillota from a deep-sea hydrothermal vent chimney.</title>
        <authorList>
            <person name="Miyazaki U."/>
            <person name="Mizutani D."/>
            <person name="Hashimoto Y."/>
            <person name="Tame A."/>
            <person name="Sawayama S."/>
            <person name="Miyazaki J."/>
            <person name="Takai K."/>
            <person name="Nakagawa S."/>
        </authorList>
    </citation>
    <scope>NUCLEOTIDE SEQUENCE [LARGE SCALE GENOMIC DNA]</scope>
    <source>
        <strain evidence="3 4">S502</strain>
    </source>
</reference>
<keyword evidence="1 2" id="KW-0963">Cytoplasm</keyword>
<comment type="function">
    <text evidence="2">Required for morphogenesis under gluconeogenic growth conditions.</text>
</comment>
<dbReference type="Proteomes" id="UP001321786">
    <property type="component" value="Chromosome"/>
</dbReference>
<comment type="similarity">
    <text evidence="2">Belongs to the gluconeogenesis factor family.</text>
</comment>
<dbReference type="GO" id="GO:0005737">
    <property type="term" value="C:cytoplasm"/>
    <property type="evidence" value="ECO:0007669"/>
    <property type="project" value="UniProtKB-SubCell"/>
</dbReference>